<dbReference type="PANTHER" id="PTHR48070">
    <property type="entry name" value="ESTERASE OVCA2"/>
    <property type="match status" value="1"/>
</dbReference>
<sequence length="106" mass="11925">MSTYPPLSALLKILMLHGYTQSGPLFQAKTDALRKTLQKDWLTGCEIVCPTAPIQLSPTGETFLTIEDGNEEEIYAWASWKRKGEGEAYTYDSLEQELVKIVEVLN</sequence>
<dbReference type="GO" id="GO:0016787">
    <property type="term" value="F:hydrolase activity"/>
    <property type="evidence" value="ECO:0007669"/>
    <property type="project" value="UniProtKB-KW"/>
</dbReference>
<feature type="signal peptide" evidence="2">
    <location>
        <begin position="1"/>
        <end position="22"/>
    </location>
</feature>
<organism evidence="4 5">
    <name type="scientific">Cochliobolus carbonum (strain 26-R-13)</name>
    <name type="common">Maize leaf spot fungus</name>
    <name type="synonym">Bipolaris zeicola</name>
    <dbReference type="NCBI Taxonomy" id="930089"/>
    <lineage>
        <taxon>Eukaryota</taxon>
        <taxon>Fungi</taxon>
        <taxon>Dikarya</taxon>
        <taxon>Ascomycota</taxon>
        <taxon>Pezizomycotina</taxon>
        <taxon>Dothideomycetes</taxon>
        <taxon>Pleosporomycetidae</taxon>
        <taxon>Pleosporales</taxon>
        <taxon>Pleosporineae</taxon>
        <taxon>Pleosporaceae</taxon>
        <taxon>Bipolaris</taxon>
    </lineage>
</organism>
<dbReference type="Gene3D" id="3.40.50.1820">
    <property type="entry name" value="alpha/beta hydrolase"/>
    <property type="match status" value="1"/>
</dbReference>
<protein>
    <recommendedName>
        <fullName evidence="3">Serine hydrolase domain-containing protein</fullName>
    </recommendedName>
</protein>
<dbReference type="GO" id="GO:0005634">
    <property type="term" value="C:nucleus"/>
    <property type="evidence" value="ECO:0007669"/>
    <property type="project" value="TreeGrafter"/>
</dbReference>
<dbReference type="KEGG" id="bze:COCCADRAFT_25719"/>
<dbReference type="RefSeq" id="XP_007711623.1">
    <property type="nucleotide sequence ID" value="XM_007713433.1"/>
</dbReference>
<dbReference type="OrthoDB" id="2094269at2759"/>
<feature type="domain" description="Serine hydrolase" evidence="3">
    <location>
        <begin position="10"/>
        <end position="103"/>
    </location>
</feature>
<dbReference type="EMBL" id="KI964598">
    <property type="protein sequence ID" value="EUC34030.1"/>
    <property type="molecule type" value="Genomic_DNA"/>
</dbReference>
<dbReference type="AlphaFoldDB" id="W6Y943"/>
<evidence type="ECO:0000256" key="2">
    <source>
        <dbReference type="SAM" id="SignalP"/>
    </source>
</evidence>
<gene>
    <name evidence="4" type="ORF">COCCADRAFT_25719</name>
</gene>
<dbReference type="InterPro" id="IPR050593">
    <property type="entry name" value="LovG"/>
</dbReference>
<dbReference type="HOGENOM" id="CLU_2222787_0_0_1"/>
<evidence type="ECO:0000259" key="3">
    <source>
        <dbReference type="Pfam" id="PF03959"/>
    </source>
</evidence>
<reference evidence="4 5" key="1">
    <citation type="journal article" date="2013" name="PLoS Genet.">
        <title>Comparative genome structure, secondary metabolite, and effector coding capacity across Cochliobolus pathogens.</title>
        <authorList>
            <person name="Condon B.J."/>
            <person name="Leng Y."/>
            <person name="Wu D."/>
            <person name="Bushley K.E."/>
            <person name="Ohm R.A."/>
            <person name="Otillar R."/>
            <person name="Martin J."/>
            <person name="Schackwitz W."/>
            <person name="Grimwood J."/>
            <person name="MohdZainudin N."/>
            <person name="Xue C."/>
            <person name="Wang R."/>
            <person name="Manning V.A."/>
            <person name="Dhillon B."/>
            <person name="Tu Z.J."/>
            <person name="Steffenson B.J."/>
            <person name="Salamov A."/>
            <person name="Sun H."/>
            <person name="Lowry S."/>
            <person name="LaButti K."/>
            <person name="Han J."/>
            <person name="Copeland A."/>
            <person name="Lindquist E."/>
            <person name="Barry K."/>
            <person name="Schmutz J."/>
            <person name="Baker S.E."/>
            <person name="Ciuffetti L.M."/>
            <person name="Grigoriev I.V."/>
            <person name="Zhong S."/>
            <person name="Turgeon B.G."/>
        </authorList>
    </citation>
    <scope>NUCLEOTIDE SEQUENCE [LARGE SCALE GENOMIC DNA]</scope>
    <source>
        <strain evidence="4 5">26-R-13</strain>
    </source>
</reference>
<dbReference type="Proteomes" id="UP000053841">
    <property type="component" value="Unassembled WGS sequence"/>
</dbReference>
<keyword evidence="5" id="KW-1185">Reference proteome</keyword>
<dbReference type="GeneID" id="19145853"/>
<dbReference type="GO" id="GO:0005737">
    <property type="term" value="C:cytoplasm"/>
    <property type="evidence" value="ECO:0007669"/>
    <property type="project" value="TreeGrafter"/>
</dbReference>
<accession>W6Y943</accession>
<dbReference type="Pfam" id="PF03959">
    <property type="entry name" value="FSH1"/>
    <property type="match status" value="1"/>
</dbReference>
<dbReference type="PANTHER" id="PTHR48070:SF6">
    <property type="entry name" value="ESTERASE OVCA2"/>
    <property type="match status" value="1"/>
</dbReference>
<dbReference type="GO" id="GO:0019748">
    <property type="term" value="P:secondary metabolic process"/>
    <property type="evidence" value="ECO:0007669"/>
    <property type="project" value="TreeGrafter"/>
</dbReference>
<evidence type="ECO:0000313" key="5">
    <source>
        <dbReference type="Proteomes" id="UP000053841"/>
    </source>
</evidence>
<keyword evidence="1" id="KW-0378">Hydrolase</keyword>
<evidence type="ECO:0000313" key="4">
    <source>
        <dbReference type="EMBL" id="EUC34030.1"/>
    </source>
</evidence>
<dbReference type="InterPro" id="IPR005645">
    <property type="entry name" value="FSH-like_dom"/>
</dbReference>
<keyword evidence="2" id="KW-0732">Signal</keyword>
<feature type="chain" id="PRO_5004888827" description="Serine hydrolase domain-containing protein" evidence="2">
    <location>
        <begin position="23"/>
        <end position="106"/>
    </location>
</feature>
<proteinExistence type="predicted"/>
<name>W6Y943_COCC2</name>
<dbReference type="InterPro" id="IPR029058">
    <property type="entry name" value="AB_hydrolase_fold"/>
</dbReference>
<evidence type="ECO:0000256" key="1">
    <source>
        <dbReference type="ARBA" id="ARBA00022801"/>
    </source>
</evidence>